<feature type="modified residue" description="4-aspartylphosphate" evidence="3">
    <location>
        <position position="55"/>
    </location>
</feature>
<dbReference type="Pfam" id="PF13487">
    <property type="entry name" value="HD_5"/>
    <property type="match status" value="1"/>
</dbReference>
<keyword evidence="7" id="KW-1185">Reference proteome</keyword>
<evidence type="ECO:0000259" key="5">
    <source>
        <dbReference type="PROSITE" id="PS51832"/>
    </source>
</evidence>
<protein>
    <recommendedName>
        <fullName evidence="8">Response regulator receiver modulated metal dependent phosphohydrolase</fullName>
    </recommendedName>
</protein>
<dbReference type="PANTHER" id="PTHR45228:SF5">
    <property type="entry name" value="CYCLIC DI-GMP PHOSPHODIESTERASE VC_1348-RELATED"/>
    <property type="match status" value="1"/>
</dbReference>
<dbReference type="Gene3D" id="3.40.50.2300">
    <property type="match status" value="1"/>
</dbReference>
<keyword evidence="2" id="KW-0418">Kinase</keyword>
<dbReference type="PROSITE" id="PS51832">
    <property type="entry name" value="HD_GYP"/>
    <property type="match status" value="1"/>
</dbReference>
<dbReference type="SUPFAM" id="SSF109604">
    <property type="entry name" value="HD-domain/PDEase-like"/>
    <property type="match status" value="1"/>
</dbReference>
<reference evidence="6 7" key="2">
    <citation type="journal article" date="2021" name="Int. J. Syst. Evol. Microbiol.">
        <title>Isolation and Polyphasic Characterization of Desulfuromonas versatilis sp. Nov., an Electrogenic Bacteria Capable of Versatile Metabolism Isolated from a Graphene Oxide-Reducing Enrichment Culture.</title>
        <authorList>
            <person name="Xie L."/>
            <person name="Yoshida N."/>
            <person name="Ishii S."/>
            <person name="Meng L."/>
        </authorList>
    </citation>
    <scope>NUCLEOTIDE SEQUENCE [LARGE SCALE GENOMIC DNA]</scope>
    <source>
        <strain evidence="6 7">NIT-T3</strain>
    </source>
</reference>
<keyword evidence="3" id="KW-0597">Phosphoprotein</keyword>
<dbReference type="NCBIfam" id="TIGR00277">
    <property type="entry name" value="HDIG"/>
    <property type="match status" value="1"/>
</dbReference>
<dbReference type="SMART" id="SM00448">
    <property type="entry name" value="REC"/>
    <property type="match status" value="1"/>
</dbReference>
<dbReference type="InterPro" id="IPR001789">
    <property type="entry name" value="Sig_transdc_resp-reg_receiver"/>
</dbReference>
<evidence type="ECO:0000313" key="6">
    <source>
        <dbReference type="EMBL" id="BCR05825.1"/>
    </source>
</evidence>
<dbReference type="PANTHER" id="PTHR45228">
    <property type="entry name" value="CYCLIC DI-GMP PHOSPHODIESTERASE TM_0186-RELATED"/>
    <property type="match status" value="1"/>
</dbReference>
<dbReference type="InterPro" id="IPR006675">
    <property type="entry name" value="HDIG_dom"/>
</dbReference>
<dbReference type="Proteomes" id="UP001319827">
    <property type="component" value="Chromosome"/>
</dbReference>
<feature type="domain" description="HD-GYP" evidence="5">
    <location>
        <begin position="319"/>
        <end position="507"/>
    </location>
</feature>
<dbReference type="PROSITE" id="PS50110">
    <property type="entry name" value="RESPONSE_REGULATORY"/>
    <property type="match status" value="1"/>
</dbReference>
<dbReference type="InterPro" id="IPR037522">
    <property type="entry name" value="HD_GYP_dom"/>
</dbReference>
<feature type="domain" description="Response regulatory" evidence="4">
    <location>
        <begin position="6"/>
        <end position="120"/>
    </location>
</feature>
<gene>
    <name evidence="6" type="ORF">DESUT3_28940</name>
</gene>
<dbReference type="CDD" id="cd00077">
    <property type="entry name" value="HDc"/>
    <property type="match status" value="1"/>
</dbReference>
<dbReference type="SUPFAM" id="SSF55781">
    <property type="entry name" value="GAF domain-like"/>
    <property type="match status" value="1"/>
</dbReference>
<dbReference type="Gene3D" id="1.10.3210.10">
    <property type="entry name" value="Hypothetical protein af1432"/>
    <property type="match status" value="1"/>
</dbReference>
<sequence length="507" mass="56191">MAERHRILVVDDNEMICALLSEVLETEGYEVSTALSGEAALDSFQQNPFPLVLLDLMLPGISGTEVLKAIKQLSQQTDAVMITSHGTMESAIEALRLGAADYLTKPFDNLEQVTNLVRETFSKRRRIEEKEWLYRQILSKSRQLETAVKRLSSLNELSRSLYSILDLKELLQFSVQLVAREVDAERVSLMLLEKRTGELKIKASHGIDPDKVKGARCRLGEGVAGWVAQKGKALISEEQMTQADLAPTGEGRYRTSTFVSTPLIISVPIKGDREVIGVINVSNKASGEPFSEEDLQFVDTLGSQIAVAIDNAMAVNRELKDTHYQAILALAEALEAKDATSGEHSGGMLRYAEPMAERLGLPEERTEILRYAAVLHDIGKIGVPERILQKPAELSPEEFQIMQNHTRVGRDILRSMTFMAPVVPIIEAHHEWFDGSGYPKGLAGEAIPLEARIVAVLDAFDAMTAERPYRRPLTRVQALGQLSEGRGSQFDPVVVEVFLAMLKEFPM</sequence>
<dbReference type="Gene3D" id="3.30.450.40">
    <property type="match status" value="1"/>
</dbReference>
<organism evidence="6 7">
    <name type="scientific">Desulfuromonas versatilis</name>
    <dbReference type="NCBI Taxonomy" id="2802975"/>
    <lineage>
        <taxon>Bacteria</taxon>
        <taxon>Pseudomonadati</taxon>
        <taxon>Thermodesulfobacteriota</taxon>
        <taxon>Desulfuromonadia</taxon>
        <taxon>Desulfuromonadales</taxon>
        <taxon>Desulfuromonadaceae</taxon>
        <taxon>Desulfuromonas</taxon>
    </lineage>
</organism>
<dbReference type="InterPro" id="IPR003018">
    <property type="entry name" value="GAF"/>
</dbReference>
<dbReference type="EMBL" id="AP024355">
    <property type="protein sequence ID" value="BCR05825.1"/>
    <property type="molecule type" value="Genomic_DNA"/>
</dbReference>
<evidence type="ECO:0008006" key="8">
    <source>
        <dbReference type="Google" id="ProtNLM"/>
    </source>
</evidence>
<dbReference type="InterPro" id="IPR011006">
    <property type="entry name" value="CheY-like_superfamily"/>
</dbReference>
<proteinExistence type="predicted"/>
<evidence type="ECO:0000313" key="7">
    <source>
        <dbReference type="Proteomes" id="UP001319827"/>
    </source>
</evidence>
<reference evidence="6 7" key="1">
    <citation type="journal article" date="2016" name="C (Basel)">
        <title>Selective Growth of and Electricity Production by Marine Exoelectrogenic Bacteria in Self-Aggregated Hydrogel of Microbially Reduced Graphene Oxide.</title>
        <authorList>
            <person name="Yoshida N."/>
            <person name="Goto Y."/>
            <person name="Miyata Y."/>
        </authorList>
    </citation>
    <scope>NUCLEOTIDE SEQUENCE [LARGE SCALE GENOMIC DNA]</scope>
    <source>
        <strain evidence="6 7">NIT-T3</strain>
    </source>
</reference>
<accession>A0ABM8HV18</accession>
<dbReference type="InterPro" id="IPR029016">
    <property type="entry name" value="GAF-like_dom_sf"/>
</dbReference>
<dbReference type="SMART" id="SM00065">
    <property type="entry name" value="GAF"/>
    <property type="match status" value="1"/>
</dbReference>
<dbReference type="Pfam" id="PF13185">
    <property type="entry name" value="GAF_2"/>
    <property type="match status" value="1"/>
</dbReference>
<evidence type="ECO:0000256" key="3">
    <source>
        <dbReference type="PROSITE-ProRule" id="PRU00169"/>
    </source>
</evidence>
<dbReference type="InterPro" id="IPR003607">
    <property type="entry name" value="HD/PDEase_dom"/>
</dbReference>
<name>A0ABM8HV18_9BACT</name>
<evidence type="ECO:0000256" key="1">
    <source>
        <dbReference type="ARBA" id="ARBA00022679"/>
    </source>
</evidence>
<dbReference type="SUPFAM" id="SSF52172">
    <property type="entry name" value="CheY-like"/>
    <property type="match status" value="1"/>
</dbReference>
<dbReference type="Pfam" id="PF00072">
    <property type="entry name" value="Response_reg"/>
    <property type="match status" value="1"/>
</dbReference>
<dbReference type="InterPro" id="IPR052020">
    <property type="entry name" value="Cyclic_di-GMP/3'3'-cGAMP_PDE"/>
</dbReference>
<evidence type="ECO:0000259" key="4">
    <source>
        <dbReference type="PROSITE" id="PS50110"/>
    </source>
</evidence>
<evidence type="ECO:0000256" key="2">
    <source>
        <dbReference type="ARBA" id="ARBA00022777"/>
    </source>
</evidence>
<dbReference type="RefSeq" id="WP_221249223.1">
    <property type="nucleotide sequence ID" value="NZ_AP024355.1"/>
</dbReference>
<keyword evidence="1" id="KW-0808">Transferase</keyword>
<dbReference type="SMART" id="SM00471">
    <property type="entry name" value="HDc"/>
    <property type="match status" value="1"/>
</dbReference>